<sequence length="198" mass="22375">MAKLSHWNVHHLSDVLSSFGWYGYAAGMLLVVLQTIFPFVPFVLVAGANVLLFGFWLGYAVNYVFSCLGAILSFLLVRRYGQAWAIKKLAQYGYIGKLNDKLERHGLLYIMLSRIIPIFPSFAINLAAAVMKVRARDFIIGSMLGKMPMILLESMIGHDLLFIRHHKGRLLLLLAIFVLMVALGNHYKNKWFKGGNKT</sequence>
<evidence type="ECO:0000256" key="1">
    <source>
        <dbReference type="ARBA" id="ARBA00004651"/>
    </source>
</evidence>
<dbReference type="InterPro" id="IPR032816">
    <property type="entry name" value="VTT_dom"/>
</dbReference>
<dbReference type="RefSeq" id="WP_269879742.1">
    <property type="nucleotide sequence ID" value="NZ_JAQAGZ010000001.1"/>
</dbReference>
<feature type="transmembrane region" description="Helical" evidence="6">
    <location>
        <begin position="143"/>
        <end position="163"/>
    </location>
</feature>
<reference evidence="8 9" key="1">
    <citation type="submission" date="2022-12" db="EMBL/GenBank/DDBJ databases">
        <title>Draft genome sequence of Paenibacillus sp. dW9.</title>
        <authorList>
            <person name="Choi E.-W."/>
            <person name="Kim D.-U."/>
        </authorList>
    </citation>
    <scope>NUCLEOTIDE SEQUENCE [LARGE SCALE GENOMIC DNA]</scope>
    <source>
        <strain evidence="9">dW9</strain>
    </source>
</reference>
<evidence type="ECO:0000256" key="2">
    <source>
        <dbReference type="ARBA" id="ARBA00022475"/>
    </source>
</evidence>
<evidence type="ECO:0000313" key="9">
    <source>
        <dbReference type="Proteomes" id="UP001527882"/>
    </source>
</evidence>
<evidence type="ECO:0000256" key="6">
    <source>
        <dbReference type="RuleBase" id="RU366058"/>
    </source>
</evidence>
<evidence type="ECO:0000256" key="4">
    <source>
        <dbReference type="ARBA" id="ARBA00022989"/>
    </source>
</evidence>
<evidence type="ECO:0000313" key="8">
    <source>
        <dbReference type="EMBL" id="MCZ8511388.1"/>
    </source>
</evidence>
<evidence type="ECO:0000259" key="7">
    <source>
        <dbReference type="Pfam" id="PF09335"/>
    </source>
</evidence>
<dbReference type="Pfam" id="PF09335">
    <property type="entry name" value="VTT_dom"/>
    <property type="match status" value="1"/>
</dbReference>
<comment type="similarity">
    <text evidence="6">Belongs to the TVP38/TMEM64 family.</text>
</comment>
<dbReference type="EMBL" id="JAQAGZ010000001">
    <property type="protein sequence ID" value="MCZ8511388.1"/>
    <property type="molecule type" value="Genomic_DNA"/>
</dbReference>
<feature type="domain" description="VTT" evidence="7">
    <location>
        <begin position="40"/>
        <end position="158"/>
    </location>
</feature>
<feature type="transmembrane region" description="Helical" evidence="6">
    <location>
        <begin position="107"/>
        <end position="131"/>
    </location>
</feature>
<keyword evidence="9" id="KW-1185">Reference proteome</keyword>
<keyword evidence="3 6" id="KW-0812">Transmembrane</keyword>
<feature type="transmembrane region" description="Helical" evidence="6">
    <location>
        <begin position="21"/>
        <end position="44"/>
    </location>
</feature>
<accession>A0ABT4Q3D4</accession>
<comment type="subcellular location">
    <subcellularLocation>
        <location evidence="1 6">Cell membrane</location>
        <topology evidence="1 6">Multi-pass membrane protein</topology>
    </subcellularLocation>
</comment>
<keyword evidence="2 6" id="KW-1003">Cell membrane</keyword>
<gene>
    <name evidence="8" type="ORF">O9H85_02825</name>
</gene>
<comment type="caution">
    <text evidence="8">The sequence shown here is derived from an EMBL/GenBank/DDBJ whole genome shotgun (WGS) entry which is preliminary data.</text>
</comment>
<proteinExistence type="inferred from homology"/>
<evidence type="ECO:0000256" key="5">
    <source>
        <dbReference type="ARBA" id="ARBA00023136"/>
    </source>
</evidence>
<protein>
    <recommendedName>
        <fullName evidence="6">TVP38/TMEM64 family membrane protein</fullName>
    </recommendedName>
</protein>
<dbReference type="PANTHER" id="PTHR12677:SF55">
    <property type="entry name" value="UNDECAPRENYL PHOSPHATE TRANSPORTER SAOUHSC_00901-RELATED"/>
    <property type="match status" value="1"/>
</dbReference>
<feature type="transmembrane region" description="Helical" evidence="6">
    <location>
        <begin position="56"/>
        <end position="77"/>
    </location>
</feature>
<keyword evidence="5 6" id="KW-0472">Membrane</keyword>
<dbReference type="InterPro" id="IPR015414">
    <property type="entry name" value="TMEM64"/>
</dbReference>
<keyword evidence="4 6" id="KW-1133">Transmembrane helix</keyword>
<dbReference type="Proteomes" id="UP001527882">
    <property type="component" value="Unassembled WGS sequence"/>
</dbReference>
<organism evidence="8 9">
    <name type="scientific">Paenibacillus gyeongsangnamensis</name>
    <dbReference type="NCBI Taxonomy" id="3388067"/>
    <lineage>
        <taxon>Bacteria</taxon>
        <taxon>Bacillati</taxon>
        <taxon>Bacillota</taxon>
        <taxon>Bacilli</taxon>
        <taxon>Bacillales</taxon>
        <taxon>Paenibacillaceae</taxon>
        <taxon>Paenibacillus</taxon>
    </lineage>
</organism>
<name>A0ABT4Q3D4_9BACL</name>
<feature type="transmembrane region" description="Helical" evidence="6">
    <location>
        <begin position="170"/>
        <end position="187"/>
    </location>
</feature>
<dbReference type="PANTHER" id="PTHR12677">
    <property type="entry name" value="GOLGI APPARATUS MEMBRANE PROTEIN TVP38-RELATED"/>
    <property type="match status" value="1"/>
</dbReference>
<evidence type="ECO:0000256" key="3">
    <source>
        <dbReference type="ARBA" id="ARBA00022692"/>
    </source>
</evidence>